<sequence length="77" mass="8574">MKLKLWLVLMLVISQPSFMPLRDPQGKQYPLLLVTRPMLLSLLMGLLGKSHHPLPLRLRAGSTGFRMGTGKANSYTG</sequence>
<organism evidence="2">
    <name type="scientific">Picea glauca</name>
    <name type="common">White spruce</name>
    <name type="synonym">Pinus glauca</name>
    <dbReference type="NCBI Taxonomy" id="3330"/>
    <lineage>
        <taxon>Eukaryota</taxon>
        <taxon>Viridiplantae</taxon>
        <taxon>Streptophyta</taxon>
        <taxon>Embryophyta</taxon>
        <taxon>Tracheophyta</taxon>
        <taxon>Spermatophyta</taxon>
        <taxon>Pinopsida</taxon>
        <taxon>Pinidae</taxon>
        <taxon>Conifers I</taxon>
        <taxon>Pinales</taxon>
        <taxon>Pinaceae</taxon>
        <taxon>Picea</taxon>
    </lineage>
</organism>
<dbReference type="AlphaFoldDB" id="A0A101LZ39"/>
<keyword evidence="1" id="KW-0732">Signal</keyword>
<dbReference type="EMBL" id="LKAM01000006">
    <property type="protein sequence ID" value="KUM47994.1"/>
    <property type="molecule type" value="Genomic_DNA"/>
</dbReference>
<protein>
    <submittedName>
        <fullName evidence="2">Uncharacterized protein</fullName>
    </submittedName>
</protein>
<name>A0A101LZ39_PICGL</name>
<comment type="caution">
    <text evidence="2">The sequence shown here is derived from an EMBL/GenBank/DDBJ whole genome shotgun (WGS) entry which is preliminary data.</text>
</comment>
<geneLocation type="mitochondrion" evidence="2"/>
<feature type="signal peptide" evidence="1">
    <location>
        <begin position="1"/>
        <end position="16"/>
    </location>
</feature>
<gene>
    <name evidence="2" type="ORF">ABT39_MTgene4989</name>
</gene>
<keyword evidence="2" id="KW-0496">Mitochondrion</keyword>
<evidence type="ECO:0000256" key="1">
    <source>
        <dbReference type="SAM" id="SignalP"/>
    </source>
</evidence>
<proteinExistence type="predicted"/>
<reference evidence="2" key="1">
    <citation type="journal article" date="2015" name="Genome Biol. Evol.">
        <title>Organellar Genomes of White Spruce (Picea glauca): Assembly and Annotation.</title>
        <authorList>
            <person name="Jackman S.D."/>
            <person name="Warren R.L."/>
            <person name="Gibb E.A."/>
            <person name="Vandervalk B.P."/>
            <person name="Mohamadi H."/>
            <person name="Chu J."/>
            <person name="Raymond A."/>
            <person name="Pleasance S."/>
            <person name="Coope R."/>
            <person name="Wildung M.R."/>
            <person name="Ritland C.E."/>
            <person name="Bousquet J."/>
            <person name="Jones S.J."/>
            <person name="Bohlmann J."/>
            <person name="Birol I."/>
        </authorList>
    </citation>
    <scope>NUCLEOTIDE SEQUENCE [LARGE SCALE GENOMIC DNA]</scope>
    <source>
        <tissue evidence="2">Flushing bud</tissue>
    </source>
</reference>
<feature type="chain" id="PRO_5007100178" evidence="1">
    <location>
        <begin position="17"/>
        <end position="77"/>
    </location>
</feature>
<accession>A0A101LZ39</accession>
<evidence type="ECO:0000313" key="2">
    <source>
        <dbReference type="EMBL" id="KUM47994.1"/>
    </source>
</evidence>